<name>A0A0D1XX68_ANEMI</name>
<organism evidence="14 15">
    <name type="scientific">Aneurinibacillus migulanus</name>
    <name type="common">Bacillus migulanus</name>
    <dbReference type="NCBI Taxonomy" id="47500"/>
    <lineage>
        <taxon>Bacteria</taxon>
        <taxon>Bacillati</taxon>
        <taxon>Bacillota</taxon>
        <taxon>Bacilli</taxon>
        <taxon>Bacillales</taxon>
        <taxon>Paenibacillaceae</taxon>
        <taxon>Aneurinibacillus group</taxon>
        <taxon>Aneurinibacillus</taxon>
    </lineage>
</organism>
<dbReference type="GO" id="GO:0008168">
    <property type="term" value="F:methyltransferase activity"/>
    <property type="evidence" value="ECO:0007669"/>
    <property type="project" value="UniProtKB-KW"/>
</dbReference>
<dbReference type="GO" id="GO:0046872">
    <property type="term" value="F:metal ion binding"/>
    <property type="evidence" value="ECO:0007669"/>
    <property type="project" value="UniProtKB-KW"/>
</dbReference>
<keyword evidence="13" id="KW-0460">Magnesium</keyword>
<comment type="caution">
    <text evidence="14">The sequence shown here is derived from an EMBL/GenBank/DDBJ whole genome shotgun (WGS) entry which is preliminary data.</text>
</comment>
<dbReference type="Proteomes" id="UP000037269">
    <property type="component" value="Unassembled WGS sequence"/>
</dbReference>
<evidence type="ECO:0000256" key="10">
    <source>
        <dbReference type="ARBA" id="ARBA00030169"/>
    </source>
</evidence>
<evidence type="ECO:0000256" key="13">
    <source>
        <dbReference type="PIRSR" id="PIRSR605493-1"/>
    </source>
</evidence>
<evidence type="ECO:0000256" key="2">
    <source>
        <dbReference type="ARBA" id="ARBA00001968"/>
    </source>
</evidence>
<evidence type="ECO:0000256" key="1">
    <source>
        <dbReference type="ARBA" id="ARBA00001342"/>
    </source>
</evidence>
<comment type="cofactor">
    <cofactor evidence="2">
        <name>a divalent metal cation</name>
        <dbReference type="ChEBI" id="CHEBI:60240"/>
    </cofactor>
</comment>
<feature type="binding site" evidence="13">
    <location>
        <position position="75"/>
    </location>
    <ligand>
        <name>substrate</name>
    </ligand>
</feature>
<dbReference type="GO" id="GO:0032259">
    <property type="term" value="P:methylation"/>
    <property type="evidence" value="ECO:0007669"/>
    <property type="project" value="UniProtKB-KW"/>
</dbReference>
<dbReference type="PANTHER" id="PTHR33254">
    <property type="entry name" value="4-HYDROXY-4-METHYL-2-OXOGLUTARATE ALDOLASE 3-RELATED"/>
    <property type="match status" value="1"/>
</dbReference>
<proteinExistence type="inferred from homology"/>
<keyword evidence="13" id="KW-0479">Metal-binding</keyword>
<evidence type="ECO:0000313" key="14">
    <source>
        <dbReference type="EMBL" id="KON97130.1"/>
    </source>
</evidence>
<dbReference type="Pfam" id="PF03737">
    <property type="entry name" value="RraA-like"/>
    <property type="match status" value="1"/>
</dbReference>
<dbReference type="PATRIC" id="fig|47500.8.peg.5943"/>
<gene>
    <name evidence="14" type="ORF">AF333_18335</name>
</gene>
<dbReference type="RefSeq" id="WP_043065385.1">
    <property type="nucleotide sequence ID" value="NZ_BJOA01000204.1"/>
</dbReference>
<keyword evidence="15" id="KW-1185">Reference proteome</keyword>
<protein>
    <recommendedName>
        <fullName evidence="7">Putative 4-hydroxy-4-methyl-2-oxoglutarate aldolase</fullName>
        <ecNumber evidence="6">4.1.1.112</ecNumber>
        <ecNumber evidence="5">4.1.3.17</ecNumber>
    </recommendedName>
    <alternativeName>
        <fullName evidence="11">Oxaloacetate decarboxylase</fullName>
    </alternativeName>
    <alternativeName>
        <fullName evidence="9">Regulator of ribonuclease activity homolog</fullName>
    </alternativeName>
    <alternativeName>
        <fullName evidence="10">RraA-like protein</fullName>
    </alternativeName>
</protein>
<evidence type="ECO:0000256" key="3">
    <source>
        <dbReference type="ARBA" id="ARBA00008621"/>
    </source>
</evidence>
<comment type="similarity">
    <text evidence="3">Belongs to the class II aldolase/RraA-like family.</text>
</comment>
<evidence type="ECO:0000256" key="5">
    <source>
        <dbReference type="ARBA" id="ARBA00012213"/>
    </source>
</evidence>
<evidence type="ECO:0000313" key="15">
    <source>
        <dbReference type="Proteomes" id="UP000037269"/>
    </source>
</evidence>
<evidence type="ECO:0000256" key="8">
    <source>
        <dbReference type="ARBA" id="ARBA00025046"/>
    </source>
</evidence>
<dbReference type="GO" id="GO:0047443">
    <property type="term" value="F:4-hydroxy-4-methyl-2-oxoglutarate aldolase activity"/>
    <property type="evidence" value="ECO:0007669"/>
    <property type="project" value="UniProtKB-EC"/>
</dbReference>
<evidence type="ECO:0000256" key="9">
    <source>
        <dbReference type="ARBA" id="ARBA00029596"/>
    </source>
</evidence>
<dbReference type="GeneID" id="42307116"/>
<dbReference type="AlphaFoldDB" id="A0A0D1XX68"/>
<keyword evidence="14" id="KW-0808">Transferase</keyword>
<comment type="subunit">
    <text evidence="4">Homotrimer.</text>
</comment>
<dbReference type="EC" id="4.1.1.112" evidence="6"/>
<comment type="catalytic activity">
    <reaction evidence="1">
        <text>4-hydroxy-4-methyl-2-oxoglutarate = 2 pyruvate</text>
        <dbReference type="Rhea" id="RHEA:22748"/>
        <dbReference type="ChEBI" id="CHEBI:15361"/>
        <dbReference type="ChEBI" id="CHEBI:58276"/>
        <dbReference type="EC" id="4.1.3.17"/>
    </reaction>
</comment>
<evidence type="ECO:0000256" key="11">
    <source>
        <dbReference type="ARBA" id="ARBA00032305"/>
    </source>
</evidence>
<accession>A0A0D1XX68</accession>
<dbReference type="SUPFAM" id="SSF89562">
    <property type="entry name" value="RraA-like"/>
    <property type="match status" value="1"/>
</dbReference>
<keyword evidence="14" id="KW-0489">Methyltransferase</keyword>
<dbReference type="PANTHER" id="PTHR33254:SF4">
    <property type="entry name" value="4-HYDROXY-4-METHYL-2-OXOGLUTARATE ALDOLASE 3-RELATED"/>
    <property type="match status" value="1"/>
</dbReference>
<dbReference type="STRING" id="47500.AF333_18335"/>
<evidence type="ECO:0000256" key="7">
    <source>
        <dbReference type="ARBA" id="ARBA00016549"/>
    </source>
</evidence>
<dbReference type="InterPro" id="IPR036704">
    <property type="entry name" value="RraA/RraA-like_sf"/>
</dbReference>
<feature type="binding site" evidence="13">
    <location>
        <begin position="53"/>
        <end position="56"/>
    </location>
    <ligand>
        <name>substrate</name>
    </ligand>
</feature>
<dbReference type="OrthoDB" id="9784786at2"/>
<dbReference type="EMBL" id="LGUG01000004">
    <property type="protein sequence ID" value="KON97130.1"/>
    <property type="molecule type" value="Genomic_DNA"/>
</dbReference>
<dbReference type="EC" id="4.1.3.17" evidence="5"/>
<feature type="binding site" evidence="13">
    <location>
        <position position="76"/>
    </location>
    <ligand>
        <name>Mg(2+)</name>
        <dbReference type="ChEBI" id="CHEBI:18420"/>
    </ligand>
</feature>
<comment type="catalytic activity">
    <reaction evidence="12">
        <text>oxaloacetate + H(+) = pyruvate + CO2</text>
        <dbReference type="Rhea" id="RHEA:15641"/>
        <dbReference type="ChEBI" id="CHEBI:15361"/>
        <dbReference type="ChEBI" id="CHEBI:15378"/>
        <dbReference type="ChEBI" id="CHEBI:16452"/>
        <dbReference type="ChEBI" id="CHEBI:16526"/>
        <dbReference type="EC" id="4.1.1.112"/>
    </reaction>
</comment>
<sequence length="181" mass="19218">MRPYNTVSLIGCAFTVKTRPGDNLLLHKAIDMASSGDVIVVDAQGDITNALIGELMITWAQVRGIAGFIIDGAIRDAGVIKRMSIPVYAAGVTPAGPYKDGPGEINIPVSCGGVTVRPGDILIGDEDGVVVINPKDAPGILEKARKTVTKEAGVMTDIKNGIWDRTWVDKTLREKGCEFVD</sequence>
<comment type="cofactor">
    <cofactor evidence="13">
        <name>Mg(2+)</name>
        <dbReference type="ChEBI" id="CHEBI:18420"/>
    </cofactor>
</comment>
<dbReference type="GO" id="GO:0008948">
    <property type="term" value="F:oxaloacetate decarboxylase activity"/>
    <property type="evidence" value="ECO:0007669"/>
    <property type="project" value="UniProtKB-EC"/>
</dbReference>
<dbReference type="NCBIfam" id="NF004850">
    <property type="entry name" value="PRK06201.1"/>
    <property type="match status" value="1"/>
</dbReference>
<evidence type="ECO:0000256" key="6">
    <source>
        <dbReference type="ARBA" id="ARBA00012947"/>
    </source>
</evidence>
<reference evidence="14 15" key="1">
    <citation type="submission" date="2015-07" db="EMBL/GenBank/DDBJ databases">
        <title>Fjat-14205 dsm 2895.</title>
        <authorList>
            <person name="Liu B."/>
            <person name="Wang J."/>
            <person name="Zhu Y."/>
            <person name="Liu G."/>
            <person name="Chen Q."/>
            <person name="Chen Z."/>
            <person name="Lan J."/>
            <person name="Che J."/>
            <person name="Ge C."/>
            <person name="Shi H."/>
            <person name="Pan Z."/>
            <person name="Liu X."/>
        </authorList>
    </citation>
    <scope>NUCLEOTIDE SEQUENCE [LARGE SCALE GENOMIC DNA]</scope>
    <source>
        <strain evidence="14 15">DSM 2895</strain>
    </source>
</reference>
<dbReference type="Gene3D" id="3.50.30.40">
    <property type="entry name" value="Ribonuclease E inhibitor RraA/RraA-like"/>
    <property type="match status" value="1"/>
</dbReference>
<evidence type="ECO:0000256" key="12">
    <source>
        <dbReference type="ARBA" id="ARBA00047973"/>
    </source>
</evidence>
<dbReference type="InterPro" id="IPR005493">
    <property type="entry name" value="RraA/RraA-like"/>
</dbReference>
<comment type="function">
    <text evidence="8">Catalyzes the aldol cleavage of 4-hydroxy-4-methyl-2-oxoglutarate (HMG) into 2 molecules of pyruvate. Also contains a secondary oxaloacetate (OAA) decarboxylase activity due to the common pyruvate enolate transition state formed following C-C bond cleavage in the retro-aldol and decarboxylation reactions.</text>
</comment>
<dbReference type="CDD" id="cd16841">
    <property type="entry name" value="RraA_family"/>
    <property type="match status" value="1"/>
</dbReference>
<evidence type="ECO:0000256" key="4">
    <source>
        <dbReference type="ARBA" id="ARBA00011233"/>
    </source>
</evidence>